<dbReference type="EMBL" id="JNBR01001617">
    <property type="protein sequence ID" value="OQR85707.1"/>
    <property type="molecule type" value="Genomic_DNA"/>
</dbReference>
<dbReference type="Proteomes" id="UP000243579">
    <property type="component" value="Unassembled WGS sequence"/>
</dbReference>
<keyword evidence="3" id="KW-1185">Reference proteome</keyword>
<feature type="transmembrane region" description="Helical" evidence="1">
    <location>
        <begin position="37"/>
        <end position="58"/>
    </location>
</feature>
<evidence type="ECO:0000313" key="3">
    <source>
        <dbReference type="Proteomes" id="UP000243579"/>
    </source>
</evidence>
<evidence type="ECO:0000313" key="2">
    <source>
        <dbReference type="EMBL" id="OQR85707.1"/>
    </source>
</evidence>
<keyword evidence="1" id="KW-1133">Transmembrane helix</keyword>
<keyword evidence="1" id="KW-0812">Transmembrane</keyword>
<evidence type="ECO:0000256" key="1">
    <source>
        <dbReference type="SAM" id="Phobius"/>
    </source>
</evidence>
<accession>A0A1V9YJ49</accession>
<name>A0A1V9YJ49_ACHHY</name>
<sequence length="59" mass="6602">MGNQITMCFGLQPPTLDDTKQRNEKLLHLPIARQLTLVLRAVTFAFTPGPLLLSGVFMF</sequence>
<reference evidence="2 3" key="1">
    <citation type="journal article" date="2014" name="Genome Biol. Evol.">
        <title>The secreted proteins of Achlya hypogyna and Thraustotheca clavata identify the ancestral oomycete secretome and reveal gene acquisitions by horizontal gene transfer.</title>
        <authorList>
            <person name="Misner I."/>
            <person name="Blouin N."/>
            <person name="Leonard G."/>
            <person name="Richards T.A."/>
            <person name="Lane C.E."/>
        </authorList>
    </citation>
    <scope>NUCLEOTIDE SEQUENCE [LARGE SCALE GENOMIC DNA]</scope>
    <source>
        <strain evidence="2 3">ATCC 48635</strain>
    </source>
</reference>
<organism evidence="2 3">
    <name type="scientific">Achlya hypogyna</name>
    <name type="common">Oomycete</name>
    <name type="synonym">Protoachlya hypogyna</name>
    <dbReference type="NCBI Taxonomy" id="1202772"/>
    <lineage>
        <taxon>Eukaryota</taxon>
        <taxon>Sar</taxon>
        <taxon>Stramenopiles</taxon>
        <taxon>Oomycota</taxon>
        <taxon>Saprolegniomycetes</taxon>
        <taxon>Saprolegniales</taxon>
        <taxon>Achlyaceae</taxon>
        <taxon>Achlya</taxon>
    </lineage>
</organism>
<evidence type="ECO:0008006" key="4">
    <source>
        <dbReference type="Google" id="ProtNLM"/>
    </source>
</evidence>
<dbReference type="AlphaFoldDB" id="A0A1V9YJ49"/>
<keyword evidence="1" id="KW-0472">Membrane</keyword>
<gene>
    <name evidence="2" type="ORF">ACHHYP_20553</name>
</gene>
<protein>
    <recommendedName>
        <fullName evidence="4">Transmembrane protein</fullName>
    </recommendedName>
</protein>
<comment type="caution">
    <text evidence="2">The sequence shown here is derived from an EMBL/GenBank/DDBJ whole genome shotgun (WGS) entry which is preliminary data.</text>
</comment>
<proteinExistence type="predicted"/>